<proteinExistence type="predicted"/>
<keyword evidence="1" id="KW-0812">Transmembrane</keyword>
<evidence type="ECO:0000256" key="1">
    <source>
        <dbReference type="SAM" id="Phobius"/>
    </source>
</evidence>
<comment type="caution">
    <text evidence="2">The sequence shown here is derived from an EMBL/GenBank/DDBJ whole genome shotgun (WGS) entry which is preliminary data.</text>
</comment>
<keyword evidence="3" id="KW-1185">Reference proteome</keyword>
<accession>A0AAV4DGT4</accession>
<dbReference type="EMBL" id="BLXT01007857">
    <property type="protein sequence ID" value="GFO43268.1"/>
    <property type="molecule type" value="Genomic_DNA"/>
</dbReference>
<dbReference type="Proteomes" id="UP000735302">
    <property type="component" value="Unassembled WGS sequence"/>
</dbReference>
<evidence type="ECO:0000313" key="2">
    <source>
        <dbReference type="EMBL" id="GFO43268.1"/>
    </source>
</evidence>
<reference evidence="2 3" key="1">
    <citation type="journal article" date="2021" name="Elife">
        <title>Chloroplast acquisition without the gene transfer in kleptoplastic sea slugs, Plakobranchus ocellatus.</title>
        <authorList>
            <person name="Maeda T."/>
            <person name="Takahashi S."/>
            <person name="Yoshida T."/>
            <person name="Shimamura S."/>
            <person name="Takaki Y."/>
            <person name="Nagai Y."/>
            <person name="Toyoda A."/>
            <person name="Suzuki Y."/>
            <person name="Arimoto A."/>
            <person name="Ishii H."/>
            <person name="Satoh N."/>
            <person name="Nishiyama T."/>
            <person name="Hasebe M."/>
            <person name="Maruyama T."/>
            <person name="Minagawa J."/>
            <person name="Obokata J."/>
            <person name="Shigenobu S."/>
        </authorList>
    </citation>
    <scope>NUCLEOTIDE SEQUENCE [LARGE SCALE GENOMIC DNA]</scope>
</reference>
<dbReference type="AlphaFoldDB" id="A0AAV4DGT4"/>
<organism evidence="2 3">
    <name type="scientific">Plakobranchus ocellatus</name>
    <dbReference type="NCBI Taxonomy" id="259542"/>
    <lineage>
        <taxon>Eukaryota</taxon>
        <taxon>Metazoa</taxon>
        <taxon>Spiralia</taxon>
        <taxon>Lophotrochozoa</taxon>
        <taxon>Mollusca</taxon>
        <taxon>Gastropoda</taxon>
        <taxon>Heterobranchia</taxon>
        <taxon>Euthyneura</taxon>
        <taxon>Panpulmonata</taxon>
        <taxon>Sacoglossa</taxon>
        <taxon>Placobranchoidea</taxon>
        <taxon>Plakobranchidae</taxon>
        <taxon>Plakobranchus</taxon>
    </lineage>
</organism>
<protein>
    <submittedName>
        <fullName evidence="2">Uncharacterized protein</fullName>
    </submittedName>
</protein>
<gene>
    <name evidence="2" type="ORF">PoB_006977300</name>
</gene>
<keyword evidence="1" id="KW-1133">Transmembrane helix</keyword>
<evidence type="ECO:0000313" key="3">
    <source>
        <dbReference type="Proteomes" id="UP000735302"/>
    </source>
</evidence>
<sequence>MNRHSQKSTNTFSEMKADYLATLNPNAPSNYGADLYNTQYNDSGQYYAHHGGQYYAGLPRNSKKSPLHNEYVKESHCCCACYHDLPGISRLHRANQGDEYLQNPRSHMSFIIPPESSEPNYAELDDCKRYALMVAFWFAVLAFGGIFKYFEVSDCNIKCPKVEIHAHFQIFFCVQF</sequence>
<name>A0AAV4DGT4_9GAST</name>
<keyword evidence="1" id="KW-0472">Membrane</keyword>
<feature type="transmembrane region" description="Helical" evidence="1">
    <location>
        <begin position="130"/>
        <end position="150"/>
    </location>
</feature>